<evidence type="ECO:0000256" key="7">
    <source>
        <dbReference type="ARBA" id="ARBA00023136"/>
    </source>
</evidence>
<name>A0ABQ9ZZV1_9CRUS</name>
<evidence type="ECO:0000256" key="2">
    <source>
        <dbReference type="ARBA" id="ARBA00006375"/>
    </source>
</evidence>
<evidence type="ECO:0000313" key="11">
    <source>
        <dbReference type="EMBL" id="KAK4018205.1"/>
    </source>
</evidence>
<proteinExistence type="inferred from homology"/>
<evidence type="ECO:0000256" key="8">
    <source>
        <dbReference type="PROSITE-ProRule" id="PRU00282"/>
    </source>
</evidence>
<evidence type="ECO:0000256" key="4">
    <source>
        <dbReference type="ARBA" id="ARBA00022692"/>
    </source>
</evidence>
<evidence type="ECO:0008006" key="13">
    <source>
        <dbReference type="Google" id="ProtNLM"/>
    </source>
</evidence>
<keyword evidence="6 10" id="KW-1133">Transmembrane helix</keyword>
<protein>
    <recommendedName>
        <fullName evidence="13">S-adenosylmethionine mitochondrial carrier protein</fullName>
    </recommendedName>
</protein>
<evidence type="ECO:0000256" key="6">
    <source>
        <dbReference type="ARBA" id="ARBA00022989"/>
    </source>
</evidence>
<keyword evidence="12" id="KW-1185">Reference proteome</keyword>
<accession>A0ABQ9ZZV1</accession>
<feature type="repeat" description="Solcar" evidence="8">
    <location>
        <begin position="98"/>
        <end position="180"/>
    </location>
</feature>
<sequence>MSIEIDSNVSIRNFLVAGGIAGMAVDAGLFPLDTLKTRLQSPDGFVKSGGFRGVYSGLGTAVLGSAPTARTFVAAALFFCTYENTKRLLKHNGVFTVWEPVVHMTSAAFGEVAACMVRVPVEVVKQRRQAGFHSSSVHIFRSILRSEGIAGLYRGYTTTVLREIPFSFIQFPLWEGMKSFWSEKQGRPVSPWQSSICGALSGSDNHKYVPITLAAKLCFLGGLAAAVTTPLDVAKTRIMLADSASIEAGGKLMIVLRSIYFAQGIKGLFAGIVPRVLWISIGGAIFLGVYDKALTTLNS</sequence>
<dbReference type="InterPro" id="IPR018108">
    <property type="entry name" value="MCP_transmembrane"/>
</dbReference>
<keyword evidence="5" id="KW-0677">Repeat</keyword>
<feature type="transmembrane region" description="Helical" evidence="10">
    <location>
        <begin position="267"/>
        <end position="290"/>
    </location>
</feature>
<evidence type="ECO:0000256" key="10">
    <source>
        <dbReference type="SAM" id="Phobius"/>
    </source>
</evidence>
<keyword evidence="3 9" id="KW-0813">Transport</keyword>
<keyword evidence="7 8" id="KW-0472">Membrane</keyword>
<keyword evidence="4 8" id="KW-0812">Transmembrane</keyword>
<comment type="similarity">
    <text evidence="2 9">Belongs to the mitochondrial carrier (TC 2.A.29) family.</text>
</comment>
<dbReference type="Pfam" id="PF00153">
    <property type="entry name" value="Mito_carr"/>
    <property type="match status" value="2"/>
</dbReference>
<evidence type="ECO:0000256" key="9">
    <source>
        <dbReference type="RuleBase" id="RU000488"/>
    </source>
</evidence>
<dbReference type="EMBL" id="JAOYFB010000036">
    <property type="protein sequence ID" value="KAK4018205.1"/>
    <property type="molecule type" value="Genomic_DNA"/>
</dbReference>
<dbReference type="InterPro" id="IPR023395">
    <property type="entry name" value="MCP_dom_sf"/>
</dbReference>
<evidence type="ECO:0000313" key="12">
    <source>
        <dbReference type="Proteomes" id="UP001234178"/>
    </source>
</evidence>
<evidence type="ECO:0000256" key="3">
    <source>
        <dbReference type="ARBA" id="ARBA00022448"/>
    </source>
</evidence>
<feature type="transmembrane region" description="Helical" evidence="10">
    <location>
        <begin position="52"/>
        <end position="80"/>
    </location>
</feature>
<dbReference type="SUPFAM" id="SSF103506">
    <property type="entry name" value="Mitochondrial carrier"/>
    <property type="match status" value="1"/>
</dbReference>
<comment type="caution">
    <text evidence="11">The sequence shown here is derived from an EMBL/GenBank/DDBJ whole genome shotgun (WGS) entry which is preliminary data.</text>
</comment>
<dbReference type="Gene3D" id="1.50.40.10">
    <property type="entry name" value="Mitochondrial carrier domain"/>
    <property type="match status" value="2"/>
</dbReference>
<feature type="repeat" description="Solcar" evidence="8">
    <location>
        <begin position="9"/>
        <end position="88"/>
    </location>
</feature>
<dbReference type="Proteomes" id="UP001234178">
    <property type="component" value="Unassembled WGS sequence"/>
</dbReference>
<gene>
    <name evidence="11" type="ORF">OUZ56_000273</name>
</gene>
<organism evidence="11 12">
    <name type="scientific">Daphnia magna</name>
    <dbReference type="NCBI Taxonomy" id="35525"/>
    <lineage>
        <taxon>Eukaryota</taxon>
        <taxon>Metazoa</taxon>
        <taxon>Ecdysozoa</taxon>
        <taxon>Arthropoda</taxon>
        <taxon>Crustacea</taxon>
        <taxon>Branchiopoda</taxon>
        <taxon>Diplostraca</taxon>
        <taxon>Cladocera</taxon>
        <taxon>Anomopoda</taxon>
        <taxon>Daphniidae</taxon>
        <taxon>Daphnia</taxon>
    </lineage>
</organism>
<feature type="repeat" description="Solcar" evidence="8">
    <location>
        <begin position="213"/>
        <end position="296"/>
    </location>
</feature>
<reference evidence="11 12" key="1">
    <citation type="journal article" date="2023" name="Nucleic Acids Res.">
        <title>The hologenome of Daphnia magna reveals possible DNA methylation and microbiome-mediated evolution of the host genome.</title>
        <authorList>
            <person name="Chaturvedi A."/>
            <person name="Li X."/>
            <person name="Dhandapani V."/>
            <person name="Marshall H."/>
            <person name="Kissane S."/>
            <person name="Cuenca-Cambronero M."/>
            <person name="Asole G."/>
            <person name="Calvet F."/>
            <person name="Ruiz-Romero M."/>
            <person name="Marangio P."/>
            <person name="Guigo R."/>
            <person name="Rago D."/>
            <person name="Mirbahai L."/>
            <person name="Eastwood N."/>
            <person name="Colbourne J.K."/>
            <person name="Zhou J."/>
            <person name="Mallon E."/>
            <person name="Orsini L."/>
        </authorList>
    </citation>
    <scope>NUCLEOTIDE SEQUENCE [LARGE SCALE GENOMIC DNA]</scope>
    <source>
        <strain evidence="11">LRV0_1</strain>
    </source>
</reference>
<comment type="subcellular location">
    <subcellularLocation>
        <location evidence="1">Membrane</location>
        <topology evidence="1">Multi-pass membrane protein</topology>
    </subcellularLocation>
</comment>
<evidence type="ECO:0000256" key="5">
    <source>
        <dbReference type="ARBA" id="ARBA00022737"/>
    </source>
</evidence>
<evidence type="ECO:0000256" key="1">
    <source>
        <dbReference type="ARBA" id="ARBA00004141"/>
    </source>
</evidence>
<dbReference type="PROSITE" id="PS50920">
    <property type="entry name" value="SOLCAR"/>
    <property type="match status" value="3"/>
</dbReference>
<feature type="transmembrane region" description="Helical" evidence="10">
    <location>
        <begin position="12"/>
        <end position="32"/>
    </location>
</feature>
<dbReference type="PANTHER" id="PTHR45667">
    <property type="entry name" value="S-ADENOSYLMETHIONINE MITOCHONDRIAL CARRIER PROTEIN"/>
    <property type="match status" value="1"/>
</dbReference>